<gene>
    <name evidence="1" type="ORF">HPB49_008071</name>
</gene>
<comment type="caution">
    <text evidence="1">The sequence shown here is derived from an EMBL/GenBank/DDBJ whole genome shotgun (WGS) entry which is preliminary data.</text>
</comment>
<accession>A0ACB8CE13</accession>
<protein>
    <submittedName>
        <fullName evidence="1">Uncharacterized protein</fullName>
    </submittedName>
</protein>
<proteinExistence type="predicted"/>
<dbReference type="EMBL" id="CM023476">
    <property type="protein sequence ID" value="KAH7940923.1"/>
    <property type="molecule type" value="Genomic_DNA"/>
</dbReference>
<dbReference type="Proteomes" id="UP000821865">
    <property type="component" value="Chromosome 7"/>
</dbReference>
<name>A0ACB8CE13_DERSI</name>
<reference evidence="1" key="1">
    <citation type="submission" date="2020-05" db="EMBL/GenBank/DDBJ databases">
        <title>Large-scale comparative analyses of tick genomes elucidate their genetic diversity and vector capacities.</title>
        <authorList>
            <person name="Jia N."/>
            <person name="Wang J."/>
            <person name="Shi W."/>
            <person name="Du L."/>
            <person name="Sun Y."/>
            <person name="Zhan W."/>
            <person name="Jiang J."/>
            <person name="Wang Q."/>
            <person name="Zhang B."/>
            <person name="Ji P."/>
            <person name="Sakyi L.B."/>
            <person name="Cui X."/>
            <person name="Yuan T."/>
            <person name="Jiang B."/>
            <person name="Yang W."/>
            <person name="Lam T.T.-Y."/>
            <person name="Chang Q."/>
            <person name="Ding S."/>
            <person name="Wang X."/>
            <person name="Zhu J."/>
            <person name="Ruan X."/>
            <person name="Zhao L."/>
            <person name="Wei J."/>
            <person name="Que T."/>
            <person name="Du C."/>
            <person name="Cheng J."/>
            <person name="Dai P."/>
            <person name="Han X."/>
            <person name="Huang E."/>
            <person name="Gao Y."/>
            <person name="Liu J."/>
            <person name="Shao H."/>
            <person name="Ye R."/>
            <person name="Li L."/>
            <person name="Wei W."/>
            <person name="Wang X."/>
            <person name="Wang C."/>
            <person name="Yang T."/>
            <person name="Huo Q."/>
            <person name="Li W."/>
            <person name="Guo W."/>
            <person name="Chen H."/>
            <person name="Zhou L."/>
            <person name="Ni X."/>
            <person name="Tian J."/>
            <person name="Zhou Y."/>
            <person name="Sheng Y."/>
            <person name="Liu T."/>
            <person name="Pan Y."/>
            <person name="Xia L."/>
            <person name="Li J."/>
            <person name="Zhao F."/>
            <person name="Cao W."/>
        </authorList>
    </citation>
    <scope>NUCLEOTIDE SEQUENCE</scope>
    <source>
        <strain evidence="1">Dsil-2018</strain>
    </source>
</reference>
<keyword evidence="2" id="KW-1185">Reference proteome</keyword>
<evidence type="ECO:0000313" key="1">
    <source>
        <dbReference type="EMBL" id="KAH7940923.1"/>
    </source>
</evidence>
<organism evidence="1 2">
    <name type="scientific">Dermacentor silvarum</name>
    <name type="common">Tick</name>
    <dbReference type="NCBI Taxonomy" id="543639"/>
    <lineage>
        <taxon>Eukaryota</taxon>
        <taxon>Metazoa</taxon>
        <taxon>Ecdysozoa</taxon>
        <taxon>Arthropoda</taxon>
        <taxon>Chelicerata</taxon>
        <taxon>Arachnida</taxon>
        <taxon>Acari</taxon>
        <taxon>Parasitiformes</taxon>
        <taxon>Ixodida</taxon>
        <taxon>Ixodoidea</taxon>
        <taxon>Ixodidae</taxon>
        <taxon>Rhipicephalinae</taxon>
        <taxon>Dermacentor</taxon>
    </lineage>
</organism>
<evidence type="ECO:0000313" key="2">
    <source>
        <dbReference type="Proteomes" id="UP000821865"/>
    </source>
</evidence>
<sequence>MAHIAGCQPAASTSTGGSGGGAVTTAPPAPGVEAAAGPSSQETNAMDFQDISVDHHDDFAIMDEDLSQGTPSECPYYNLSLHLKNLRLEIQNITEEATSYVTKLIQQNWIQFCTSLKGTLSTAQAWAILRCLIEPDQAKSTTSRTLQEITHKFPGNDQDLIDTLKSRYLGSDTMQPCILKYEGEPRPELDAPIPEEEAVAASLQETGMAVEGFAAASGRLCAPEKVKVIRVNIGGIYNSPGPINLYLEYQKVTESKKTRILSFWIQCDLKGLADYQTNEKKPRGMREKDPHCLVQALVISRVTHSMRYHYHSLNKCDQEQVDAIINRA</sequence>